<protein>
    <recommendedName>
        <fullName evidence="5">HTH tetR-type domain-containing protein</fullName>
    </recommendedName>
</protein>
<keyword evidence="7" id="KW-1185">Reference proteome</keyword>
<dbReference type="GO" id="GO:0000976">
    <property type="term" value="F:transcription cis-regulatory region binding"/>
    <property type="evidence" value="ECO:0007669"/>
    <property type="project" value="TreeGrafter"/>
</dbReference>
<evidence type="ECO:0000313" key="6">
    <source>
        <dbReference type="EMBL" id="KUM80025.1"/>
    </source>
</evidence>
<dbReference type="InterPro" id="IPR036271">
    <property type="entry name" value="Tet_transcr_reg_TetR-rel_C_sf"/>
</dbReference>
<dbReference type="PANTHER" id="PTHR30055:SF151">
    <property type="entry name" value="TRANSCRIPTIONAL REGULATORY PROTEIN"/>
    <property type="match status" value="1"/>
</dbReference>
<dbReference type="AlphaFoldDB" id="A0A124H645"/>
<dbReference type="GO" id="GO:0003700">
    <property type="term" value="F:DNA-binding transcription factor activity"/>
    <property type="evidence" value="ECO:0007669"/>
    <property type="project" value="TreeGrafter"/>
</dbReference>
<keyword evidence="3" id="KW-0804">Transcription</keyword>
<dbReference type="RefSeq" id="WP_062145752.1">
    <property type="nucleotide sequence ID" value="NZ_KQ947985.1"/>
</dbReference>
<dbReference type="InterPro" id="IPR001647">
    <property type="entry name" value="HTH_TetR"/>
</dbReference>
<dbReference type="PRINTS" id="PR00455">
    <property type="entry name" value="HTHTETR"/>
</dbReference>
<evidence type="ECO:0000313" key="7">
    <source>
        <dbReference type="Proteomes" id="UP000054024"/>
    </source>
</evidence>
<dbReference type="PROSITE" id="PS50977">
    <property type="entry name" value="HTH_TETR_2"/>
    <property type="match status" value="1"/>
</dbReference>
<dbReference type="SUPFAM" id="SSF48498">
    <property type="entry name" value="Tetracyclin repressor-like, C-terminal domain"/>
    <property type="match status" value="1"/>
</dbReference>
<dbReference type="InterPro" id="IPR009057">
    <property type="entry name" value="Homeodomain-like_sf"/>
</dbReference>
<dbReference type="Proteomes" id="UP000054024">
    <property type="component" value="Unassembled WGS sequence"/>
</dbReference>
<dbReference type="GO" id="GO:0045892">
    <property type="term" value="P:negative regulation of DNA-templated transcription"/>
    <property type="evidence" value="ECO:0007669"/>
    <property type="project" value="InterPro"/>
</dbReference>
<dbReference type="InterPro" id="IPR050109">
    <property type="entry name" value="HTH-type_TetR-like_transc_reg"/>
</dbReference>
<dbReference type="InterPro" id="IPR004111">
    <property type="entry name" value="Repressor_TetR_C"/>
</dbReference>
<dbReference type="Pfam" id="PF00440">
    <property type="entry name" value="TetR_N"/>
    <property type="match status" value="1"/>
</dbReference>
<keyword evidence="1" id="KW-0805">Transcription regulation</keyword>
<reference evidence="6 7" key="1">
    <citation type="submission" date="2015-10" db="EMBL/GenBank/DDBJ databases">
        <title>Draft genome sequence of Streptomyces curacoi DSM 40107, type strain for the species Streptomyces curacoi.</title>
        <authorList>
            <person name="Ruckert C."/>
            <person name="Winkler A."/>
            <person name="Kalinowski J."/>
            <person name="Kampfer P."/>
            <person name="Glaeser S."/>
        </authorList>
    </citation>
    <scope>NUCLEOTIDE SEQUENCE [LARGE SCALE GENOMIC DNA]</scope>
    <source>
        <strain evidence="6 7">DSM 40107</strain>
    </source>
</reference>
<evidence type="ECO:0000259" key="5">
    <source>
        <dbReference type="PROSITE" id="PS50977"/>
    </source>
</evidence>
<gene>
    <name evidence="6" type="ORF">AQI70_07555</name>
</gene>
<feature type="DNA-binding region" description="H-T-H motif" evidence="4">
    <location>
        <begin position="28"/>
        <end position="47"/>
    </location>
</feature>
<dbReference type="Pfam" id="PF02909">
    <property type="entry name" value="TetR_C_1"/>
    <property type="match status" value="1"/>
</dbReference>
<dbReference type="InterPro" id="IPR023772">
    <property type="entry name" value="DNA-bd_HTH_TetR-type_CS"/>
</dbReference>
<dbReference type="OrthoDB" id="3818006at2"/>
<keyword evidence="2 4" id="KW-0238">DNA-binding</keyword>
<dbReference type="SUPFAM" id="SSF46689">
    <property type="entry name" value="Homeodomain-like"/>
    <property type="match status" value="1"/>
</dbReference>
<dbReference type="PANTHER" id="PTHR30055">
    <property type="entry name" value="HTH-TYPE TRANSCRIPTIONAL REGULATOR RUTR"/>
    <property type="match status" value="1"/>
</dbReference>
<accession>A0A124H645</accession>
<evidence type="ECO:0000256" key="1">
    <source>
        <dbReference type="ARBA" id="ARBA00023015"/>
    </source>
</evidence>
<dbReference type="STRING" id="146536.AQI70_07555"/>
<name>A0A124H645_9ACTN</name>
<comment type="caution">
    <text evidence="6">The sequence shown here is derived from an EMBL/GenBank/DDBJ whole genome shotgun (WGS) entry which is preliminary data.</text>
</comment>
<feature type="domain" description="HTH tetR-type" evidence="5">
    <location>
        <begin position="5"/>
        <end position="65"/>
    </location>
</feature>
<dbReference type="EMBL" id="LMWJ01000004">
    <property type="protein sequence ID" value="KUM80025.1"/>
    <property type="molecule type" value="Genomic_DNA"/>
</dbReference>
<dbReference type="Gene3D" id="1.10.357.10">
    <property type="entry name" value="Tetracycline Repressor, domain 2"/>
    <property type="match status" value="1"/>
</dbReference>
<evidence type="ECO:0000256" key="2">
    <source>
        <dbReference type="ARBA" id="ARBA00023125"/>
    </source>
</evidence>
<organism evidence="6 7">
    <name type="scientific">Streptomyces curacoi</name>
    <dbReference type="NCBI Taxonomy" id="146536"/>
    <lineage>
        <taxon>Bacteria</taxon>
        <taxon>Bacillati</taxon>
        <taxon>Actinomycetota</taxon>
        <taxon>Actinomycetes</taxon>
        <taxon>Kitasatosporales</taxon>
        <taxon>Streptomycetaceae</taxon>
        <taxon>Streptomyces</taxon>
    </lineage>
</organism>
<proteinExistence type="predicted"/>
<evidence type="ECO:0000256" key="4">
    <source>
        <dbReference type="PROSITE-ProRule" id="PRU00335"/>
    </source>
</evidence>
<dbReference type="Gene3D" id="1.10.10.60">
    <property type="entry name" value="Homeodomain-like"/>
    <property type="match status" value="1"/>
</dbReference>
<sequence>MARETLNREQIVRAAIELLDAEGIEGLSMRKLGQRLGSAATAMYWHVGNKENLLVLAADEVWSEVRLPDVATVGWRTAARELMYAARELCDRHSWLVRVITSYAAAGEGLARFQERAYETFEAAGFRDADLDWAVSTPFMFVTGLAIMSSSDAAEVKKRAEQDAAAQPEQEAQAVAQMNALAAKYPRLGASMAAQAQRGQGFVEQVDEVFAFGVETILDGLTARLAGRSGASE</sequence>
<dbReference type="PROSITE" id="PS01081">
    <property type="entry name" value="HTH_TETR_1"/>
    <property type="match status" value="1"/>
</dbReference>
<evidence type="ECO:0000256" key="3">
    <source>
        <dbReference type="ARBA" id="ARBA00023163"/>
    </source>
</evidence>